<evidence type="ECO:0000313" key="2">
    <source>
        <dbReference type="EMBL" id="OJF11279.1"/>
    </source>
</evidence>
<organism evidence="2 3">
    <name type="scientific">Couchioplanes caeruleus subsp. caeruleus</name>
    <dbReference type="NCBI Taxonomy" id="56427"/>
    <lineage>
        <taxon>Bacteria</taxon>
        <taxon>Bacillati</taxon>
        <taxon>Actinomycetota</taxon>
        <taxon>Actinomycetes</taxon>
        <taxon>Micromonosporales</taxon>
        <taxon>Micromonosporaceae</taxon>
        <taxon>Couchioplanes</taxon>
    </lineage>
</organism>
<dbReference type="AlphaFoldDB" id="A0A1K0FEL9"/>
<comment type="caution">
    <text evidence="2">The sequence shown here is derived from an EMBL/GenBank/DDBJ whole genome shotgun (WGS) entry which is preliminary data.</text>
</comment>
<evidence type="ECO:0000259" key="1">
    <source>
        <dbReference type="Pfam" id="PF13785"/>
    </source>
</evidence>
<reference evidence="2 3" key="1">
    <citation type="submission" date="2016-09" db="EMBL/GenBank/DDBJ databases">
        <title>Couchioplanes caeruleus draft genome sequence.</title>
        <authorList>
            <person name="Sheehan J."/>
            <person name="Caffrey P."/>
        </authorList>
    </citation>
    <scope>NUCLEOTIDE SEQUENCE [LARGE SCALE GENOMIC DNA]</scope>
    <source>
        <strain evidence="2 3">DSM 43634</strain>
    </source>
</reference>
<dbReference type="Pfam" id="PF13785">
    <property type="entry name" value="DUF4178"/>
    <property type="match status" value="1"/>
</dbReference>
<accession>A0A1K0FEL9</accession>
<name>A0A1K0FEL9_9ACTN</name>
<proteinExistence type="predicted"/>
<dbReference type="EMBL" id="MEIA01000378">
    <property type="protein sequence ID" value="OJF11279.1"/>
    <property type="molecule type" value="Genomic_DNA"/>
</dbReference>
<sequence length="163" mass="17887">MVTVDMALLHQLSPGTQVGMHETRWTVRTRLLACDDVDEWGEYLLGNGRAGMWLALEPGPDGLRASSWVRQPFTADEYDPARGRLRDTALTETARGRAAYRADGDLGVVPGAAARGHLHYVEYRTDSGVHVAAERLALDAPWLIGVDCMLTMTDLRLLSKASP</sequence>
<protein>
    <recommendedName>
        <fullName evidence="1">DUF4178 domain-containing protein</fullName>
    </recommendedName>
</protein>
<evidence type="ECO:0000313" key="3">
    <source>
        <dbReference type="Proteomes" id="UP000182486"/>
    </source>
</evidence>
<dbReference type="Proteomes" id="UP000182486">
    <property type="component" value="Unassembled WGS sequence"/>
</dbReference>
<keyword evidence="3" id="KW-1185">Reference proteome</keyword>
<dbReference type="InterPro" id="IPR025235">
    <property type="entry name" value="DUF4178"/>
</dbReference>
<feature type="domain" description="DUF4178" evidence="1">
    <location>
        <begin position="14"/>
        <end position="136"/>
    </location>
</feature>
<gene>
    <name evidence="2" type="ORF">BG844_27285</name>
</gene>